<dbReference type="InterPro" id="IPR020843">
    <property type="entry name" value="ER"/>
</dbReference>
<dbReference type="InterPro" id="IPR036291">
    <property type="entry name" value="NAD(P)-bd_dom_sf"/>
</dbReference>
<proteinExistence type="predicted"/>
<dbReference type="PANTHER" id="PTHR11695:SF648">
    <property type="entry name" value="ZINC-BINDING OXIDOREDUCTASE"/>
    <property type="match status" value="1"/>
</dbReference>
<dbReference type="GO" id="GO:0016491">
    <property type="term" value="F:oxidoreductase activity"/>
    <property type="evidence" value="ECO:0007669"/>
    <property type="project" value="InterPro"/>
</dbReference>
<organism evidence="2 3">
    <name type="scientific">Pelagovum pacificum</name>
    <dbReference type="NCBI Taxonomy" id="2588711"/>
    <lineage>
        <taxon>Bacteria</taxon>
        <taxon>Pseudomonadati</taxon>
        <taxon>Pseudomonadota</taxon>
        <taxon>Alphaproteobacteria</taxon>
        <taxon>Rhodobacterales</taxon>
        <taxon>Paracoccaceae</taxon>
        <taxon>Pelagovum</taxon>
    </lineage>
</organism>
<dbReference type="Pfam" id="PF08240">
    <property type="entry name" value="ADH_N"/>
    <property type="match status" value="1"/>
</dbReference>
<gene>
    <name evidence="2" type="ORF">FHY64_18700</name>
</gene>
<dbReference type="Proteomes" id="UP000314011">
    <property type="component" value="Unassembled WGS sequence"/>
</dbReference>
<dbReference type="InterPro" id="IPR050700">
    <property type="entry name" value="YIM1/Zinc_Alcohol_DH_Fams"/>
</dbReference>
<feature type="domain" description="Enoyl reductase (ER)" evidence="1">
    <location>
        <begin position="17"/>
        <end position="328"/>
    </location>
</feature>
<protein>
    <submittedName>
        <fullName evidence="2">NAD(P)-dependent alcohol dehydrogenase</fullName>
    </submittedName>
</protein>
<evidence type="ECO:0000313" key="3">
    <source>
        <dbReference type="Proteomes" id="UP000314011"/>
    </source>
</evidence>
<dbReference type="CDD" id="cd08267">
    <property type="entry name" value="MDR1"/>
    <property type="match status" value="1"/>
</dbReference>
<keyword evidence="3" id="KW-1185">Reference proteome</keyword>
<dbReference type="EMBL" id="VFFF01000004">
    <property type="protein sequence ID" value="TNY30612.1"/>
    <property type="molecule type" value="Genomic_DNA"/>
</dbReference>
<sequence length="329" mass="35310">MQHETQTLKAWKVTRYGGPEILAPVTLPMPTPGASEVLIRVRASAVSRADGLMRAGLPRFARLFLGLRRPRHDLVGTCLSGEVVAVGAAVSRFSVGDVVYGMSGLSFAANATHIVMPEDGVLMHKPDTLSHEEAAVMSDGAVTSFNFLTEIAQLRRGEKVLILGAAGSVGSAAVQIAAAMGAEVSGTCSARNAGLIASLGATRVIDYATEDFTRAAERYDVIYDTLGVSSYRQAKRALTPDGRYVCPVLDVVLLVAVLRTMRSTARKARFSATGMLKSDRLRAMHRQLLDLVEADKFAPVMDRTYPLDELVEAHRYVDGGHKQGNVVVV</sequence>
<dbReference type="AlphaFoldDB" id="A0A5C5G9D5"/>
<dbReference type="OrthoDB" id="5295340at2"/>
<dbReference type="InterPro" id="IPR011032">
    <property type="entry name" value="GroES-like_sf"/>
</dbReference>
<evidence type="ECO:0000259" key="1">
    <source>
        <dbReference type="SMART" id="SM00829"/>
    </source>
</evidence>
<dbReference type="SUPFAM" id="SSF51735">
    <property type="entry name" value="NAD(P)-binding Rossmann-fold domains"/>
    <property type="match status" value="1"/>
</dbReference>
<dbReference type="SMART" id="SM00829">
    <property type="entry name" value="PKS_ER"/>
    <property type="match status" value="1"/>
</dbReference>
<dbReference type="InterPro" id="IPR013154">
    <property type="entry name" value="ADH-like_N"/>
</dbReference>
<dbReference type="PANTHER" id="PTHR11695">
    <property type="entry name" value="ALCOHOL DEHYDROGENASE RELATED"/>
    <property type="match status" value="1"/>
</dbReference>
<dbReference type="Gene3D" id="3.40.50.720">
    <property type="entry name" value="NAD(P)-binding Rossmann-like Domain"/>
    <property type="match status" value="1"/>
</dbReference>
<evidence type="ECO:0000313" key="2">
    <source>
        <dbReference type="EMBL" id="TNY30612.1"/>
    </source>
</evidence>
<dbReference type="Pfam" id="PF13602">
    <property type="entry name" value="ADH_zinc_N_2"/>
    <property type="match status" value="1"/>
</dbReference>
<reference evidence="2 3" key="1">
    <citation type="submission" date="2019-06" db="EMBL/GenBank/DDBJ databases">
        <title>Genome of new Rhodobacteraceae sp. SM1903.</title>
        <authorList>
            <person name="Ren X."/>
        </authorList>
    </citation>
    <scope>NUCLEOTIDE SEQUENCE [LARGE SCALE GENOMIC DNA]</scope>
    <source>
        <strain evidence="2 3">SM1903</strain>
    </source>
</reference>
<dbReference type="SUPFAM" id="SSF50129">
    <property type="entry name" value="GroES-like"/>
    <property type="match status" value="1"/>
</dbReference>
<name>A0A5C5G9D5_9RHOB</name>
<dbReference type="RefSeq" id="WP_140197406.1">
    <property type="nucleotide sequence ID" value="NZ_CP065915.1"/>
</dbReference>
<comment type="caution">
    <text evidence="2">The sequence shown here is derived from an EMBL/GenBank/DDBJ whole genome shotgun (WGS) entry which is preliminary data.</text>
</comment>
<accession>A0A5C5G9D5</accession>
<dbReference type="Gene3D" id="3.90.180.10">
    <property type="entry name" value="Medium-chain alcohol dehydrogenases, catalytic domain"/>
    <property type="match status" value="1"/>
</dbReference>